<sequence length="90" mass="9804">MFITIHRHGPRALFVRAGTPVSEVPLYALHWLGTIESTADAELKADTPMLGLSPPAILYDITVHGFCVLDVPDISAVTPPRNSEREALAR</sequence>
<proteinExistence type="predicted"/>
<dbReference type="RefSeq" id="WP_101685492.1">
    <property type="nucleotide sequence ID" value="NZ_PJRP01000027.1"/>
</dbReference>
<accession>A0A2N5C2M4</accession>
<gene>
    <name evidence="1" type="ORF">CYJ10_32190</name>
</gene>
<dbReference type="OrthoDB" id="8967554at2"/>
<dbReference type="AlphaFoldDB" id="A0A2N5C2M4"/>
<dbReference type="EMBL" id="PJRP01000027">
    <property type="protein sequence ID" value="PLP96467.1"/>
    <property type="molecule type" value="Genomic_DNA"/>
</dbReference>
<organism evidence="1 2">
    <name type="scientific">Cupriavidus pauculus</name>
    <dbReference type="NCBI Taxonomy" id="82633"/>
    <lineage>
        <taxon>Bacteria</taxon>
        <taxon>Pseudomonadati</taxon>
        <taxon>Pseudomonadota</taxon>
        <taxon>Betaproteobacteria</taxon>
        <taxon>Burkholderiales</taxon>
        <taxon>Burkholderiaceae</taxon>
        <taxon>Cupriavidus</taxon>
    </lineage>
</organism>
<evidence type="ECO:0000313" key="1">
    <source>
        <dbReference type="EMBL" id="PLP96467.1"/>
    </source>
</evidence>
<evidence type="ECO:0000313" key="2">
    <source>
        <dbReference type="Proteomes" id="UP000234341"/>
    </source>
</evidence>
<protein>
    <submittedName>
        <fullName evidence="1">Uncharacterized protein</fullName>
    </submittedName>
</protein>
<reference evidence="1 2" key="1">
    <citation type="submission" date="2017-12" db="EMBL/GenBank/DDBJ databases">
        <title>Genome sequence of the active heterotrophic nitrifier-denitrifier, Cupriavidus pauculus UM1.</title>
        <authorList>
            <person name="Putonti C."/>
            <person name="Castignetti D."/>
        </authorList>
    </citation>
    <scope>NUCLEOTIDE SEQUENCE [LARGE SCALE GENOMIC DNA]</scope>
    <source>
        <strain evidence="1 2">UM1</strain>
    </source>
</reference>
<name>A0A2N5C2M4_9BURK</name>
<dbReference type="Proteomes" id="UP000234341">
    <property type="component" value="Unassembled WGS sequence"/>
</dbReference>
<comment type="caution">
    <text evidence="1">The sequence shown here is derived from an EMBL/GenBank/DDBJ whole genome shotgun (WGS) entry which is preliminary data.</text>
</comment>